<dbReference type="GeneID" id="81352351"/>
<evidence type="ECO:0000313" key="2">
    <source>
        <dbReference type="EMBL" id="KAJ5112823.1"/>
    </source>
</evidence>
<dbReference type="AlphaFoldDB" id="A0A9W9G662"/>
<gene>
    <name evidence="2" type="ORF">N7532_000868</name>
</gene>
<reference evidence="2" key="2">
    <citation type="journal article" date="2023" name="IMA Fungus">
        <title>Comparative genomic study of the Penicillium genus elucidates a diverse pangenome and 15 lateral gene transfer events.</title>
        <authorList>
            <person name="Petersen C."/>
            <person name="Sorensen T."/>
            <person name="Nielsen M.R."/>
            <person name="Sondergaard T.E."/>
            <person name="Sorensen J.L."/>
            <person name="Fitzpatrick D.A."/>
            <person name="Frisvad J.C."/>
            <person name="Nielsen K.L."/>
        </authorList>
    </citation>
    <scope>NUCLEOTIDE SEQUENCE</scope>
    <source>
        <strain evidence="2">IBT 30761</strain>
    </source>
</reference>
<proteinExistence type="predicted"/>
<feature type="region of interest" description="Disordered" evidence="1">
    <location>
        <begin position="249"/>
        <end position="271"/>
    </location>
</feature>
<feature type="region of interest" description="Disordered" evidence="1">
    <location>
        <begin position="109"/>
        <end position="182"/>
    </location>
</feature>
<dbReference type="RefSeq" id="XP_056480596.1">
    <property type="nucleotide sequence ID" value="XM_056613372.1"/>
</dbReference>
<dbReference type="Proteomes" id="UP001149074">
    <property type="component" value="Unassembled WGS sequence"/>
</dbReference>
<evidence type="ECO:0000256" key="1">
    <source>
        <dbReference type="SAM" id="MobiDB-lite"/>
    </source>
</evidence>
<protein>
    <submittedName>
        <fullName evidence="2">Uncharacterized protein</fullName>
    </submittedName>
</protein>
<keyword evidence="3" id="KW-1185">Reference proteome</keyword>
<feature type="region of interest" description="Disordered" evidence="1">
    <location>
        <begin position="1"/>
        <end position="97"/>
    </location>
</feature>
<name>A0A9W9G662_9EURO</name>
<reference evidence="2" key="1">
    <citation type="submission" date="2022-11" db="EMBL/GenBank/DDBJ databases">
        <authorList>
            <person name="Petersen C."/>
        </authorList>
    </citation>
    <scope>NUCLEOTIDE SEQUENCE</scope>
    <source>
        <strain evidence="2">IBT 30761</strain>
    </source>
</reference>
<evidence type="ECO:0000313" key="3">
    <source>
        <dbReference type="Proteomes" id="UP001149074"/>
    </source>
</evidence>
<comment type="caution">
    <text evidence="2">The sequence shown here is derived from an EMBL/GenBank/DDBJ whole genome shotgun (WGS) entry which is preliminary data.</text>
</comment>
<feature type="compositionally biased region" description="Polar residues" evidence="1">
    <location>
        <begin position="109"/>
        <end position="133"/>
    </location>
</feature>
<feature type="compositionally biased region" description="Polar residues" evidence="1">
    <location>
        <begin position="74"/>
        <end position="97"/>
    </location>
</feature>
<organism evidence="2 3">
    <name type="scientific">Penicillium argentinense</name>
    <dbReference type="NCBI Taxonomy" id="1131581"/>
    <lineage>
        <taxon>Eukaryota</taxon>
        <taxon>Fungi</taxon>
        <taxon>Dikarya</taxon>
        <taxon>Ascomycota</taxon>
        <taxon>Pezizomycotina</taxon>
        <taxon>Eurotiomycetes</taxon>
        <taxon>Eurotiomycetidae</taxon>
        <taxon>Eurotiales</taxon>
        <taxon>Aspergillaceae</taxon>
        <taxon>Penicillium</taxon>
    </lineage>
</organism>
<dbReference type="EMBL" id="JAPQKI010000001">
    <property type="protein sequence ID" value="KAJ5112823.1"/>
    <property type="molecule type" value="Genomic_DNA"/>
</dbReference>
<accession>A0A9W9G662</accession>
<feature type="compositionally biased region" description="Basic residues" evidence="1">
    <location>
        <begin position="57"/>
        <end position="71"/>
    </location>
</feature>
<feature type="compositionally biased region" description="Basic and acidic residues" evidence="1">
    <location>
        <begin position="249"/>
        <end position="265"/>
    </location>
</feature>
<sequence>MDQVLHWGGRQQWPRGQRINGPLVNPGAGSRIKPPMHGSKRPSKSGNENKHPLAQHQNHRHGRHHNHKNHHQSNDVQQGSLSGNLRSEGRSQMPSISQQYLPKQQFNLHRRSSPNGRQGPRHQSMNHTQNTRQPLRHRPFEGVSNSNQGQGPRRGRKRNRRLDETWSDPGPGGRQKSIQQYSDQQVWQPYHYNCSREQFQSQYSVRDQSDHEEESHSPLVQYEYLQTEYLPDVDGDIEMPDAPPLYEKLHTRHPVDHSSSRDRTQWLKTHH</sequence>